<dbReference type="SUPFAM" id="SSF56176">
    <property type="entry name" value="FAD-binding/transporter-associated domain-like"/>
    <property type="match status" value="1"/>
</dbReference>
<dbReference type="Pfam" id="PF02913">
    <property type="entry name" value="FAD-oxidase_C"/>
    <property type="match status" value="1"/>
</dbReference>
<dbReference type="EC" id="1.1.2.4" evidence="6"/>
<keyword evidence="3" id="KW-0285">Flavoprotein</keyword>
<accession>A0A8H2VYJ5</accession>
<dbReference type="GO" id="GO:0008720">
    <property type="term" value="F:D-lactate dehydrogenase (NAD+) activity"/>
    <property type="evidence" value="ECO:0007669"/>
    <property type="project" value="TreeGrafter"/>
</dbReference>
<dbReference type="GO" id="GO:0004458">
    <property type="term" value="F:D-lactate dehydrogenase (cytochrome) activity"/>
    <property type="evidence" value="ECO:0007669"/>
    <property type="project" value="UniProtKB-EC"/>
</dbReference>
<evidence type="ECO:0000256" key="2">
    <source>
        <dbReference type="ARBA" id="ARBA00008000"/>
    </source>
</evidence>
<comment type="cofactor">
    <cofactor evidence="1">
        <name>FAD</name>
        <dbReference type="ChEBI" id="CHEBI:57692"/>
    </cofactor>
</comment>
<dbReference type="AlphaFoldDB" id="A0A8H2VYJ5"/>
<evidence type="ECO:0000313" key="10">
    <source>
        <dbReference type="Proteomes" id="UP000624404"/>
    </source>
</evidence>
<protein>
    <recommendedName>
        <fullName evidence="6">D-lactate dehydrogenase (cytochrome)</fullName>
        <ecNumber evidence="6">1.1.2.4</ecNumber>
    </recommendedName>
</protein>
<evidence type="ECO:0000256" key="7">
    <source>
        <dbReference type="ARBA" id="ARBA00051436"/>
    </source>
</evidence>
<dbReference type="FunFam" id="3.30.70.2740:FF:000001">
    <property type="entry name" value="D-lactate dehydrogenase mitochondrial"/>
    <property type="match status" value="1"/>
</dbReference>
<dbReference type="EMBL" id="CAJHIA010000028">
    <property type="protein sequence ID" value="CAD6447589.1"/>
    <property type="molecule type" value="Genomic_DNA"/>
</dbReference>
<proteinExistence type="inferred from homology"/>
<sequence>MISITLLRTTFRIKCYVCVIGEITNLGRFKSLVREEVIMNRLLQYITPASKYAVSAKMMTITSSPLRQSLAAGLYSRSPMLRRRFISTSVLSSQVGTVPSRSFSKSTLLLCSLASAATSLCLGYGYISYQKNSDPNLFGSPIKYAEPAVMLQAIQEIAIELGDESISYDEDELLRHSYSEWSTSNSENRPVAVVYPKNADDVVKIAKICSKYKVPMIPFGAGSSVEGHISTPCSGLSIDFLKMDKIVEFHPDDMDIVVQPAVNWVNLNEQIKDTGLFLPLDPSPTAHIGGMVSTNCSGTNAMRYGTMKDWVINLTVVLADGTVIKTRRRPRKTSAGYNLTSLFVGAEGTLGLITEITLKLAVVPDATSAAVVTFPSVADAATAASKIIRTGIPLAAMEIMDEVQMQVINKNGGTGGRMWEERPTLFFKFSGTEQAIEDHIHRVQAIAKQWKGGEFEFARTEKDKIVLWSARKEALWAMLAQRPPGTEIWSTDCAVPMSRLAEIIDISKQESGKLGLFSTVLGHVGDGNFHQAVMYNPKDPTETAAVKKCVHDMLDRALEMEGTSSGEHGIGLGKKDCLMKELGLDTITVMKKLKHSLDPNWLLNPGKIFDEP</sequence>
<evidence type="ECO:0000256" key="3">
    <source>
        <dbReference type="ARBA" id="ARBA00022630"/>
    </source>
</evidence>
<dbReference type="GO" id="GO:0005739">
    <property type="term" value="C:mitochondrion"/>
    <property type="evidence" value="ECO:0007669"/>
    <property type="project" value="TreeGrafter"/>
</dbReference>
<name>A0A8H2VYJ5_9HELO</name>
<dbReference type="FunFam" id="3.30.465.10:FF:000014">
    <property type="entry name" value="D-lactate dehydrogenase (Cytochrome), putative"/>
    <property type="match status" value="1"/>
</dbReference>
<comment type="similarity">
    <text evidence="2">Belongs to the FAD-binding oxidoreductase/transferase type 4 family.</text>
</comment>
<dbReference type="PROSITE" id="PS51387">
    <property type="entry name" value="FAD_PCMH"/>
    <property type="match status" value="1"/>
</dbReference>
<dbReference type="Gene3D" id="3.30.465.10">
    <property type="match status" value="1"/>
</dbReference>
<reference evidence="9" key="1">
    <citation type="submission" date="2020-10" db="EMBL/GenBank/DDBJ databases">
        <authorList>
            <person name="Kusch S."/>
        </authorList>
    </citation>
    <scope>NUCLEOTIDE SEQUENCE</scope>
    <source>
        <strain evidence="9">SwB9</strain>
    </source>
</reference>
<evidence type="ECO:0000256" key="6">
    <source>
        <dbReference type="ARBA" id="ARBA00038897"/>
    </source>
</evidence>
<dbReference type="Pfam" id="PF01565">
    <property type="entry name" value="FAD_binding_4"/>
    <property type="match status" value="1"/>
</dbReference>
<keyword evidence="4" id="KW-0274">FAD</keyword>
<comment type="caution">
    <text evidence="9">The sequence shown here is derived from an EMBL/GenBank/DDBJ whole genome shotgun (WGS) entry which is preliminary data.</text>
</comment>
<dbReference type="Gene3D" id="3.30.70.2740">
    <property type="match status" value="1"/>
</dbReference>
<dbReference type="InterPro" id="IPR004113">
    <property type="entry name" value="FAD-bd_oxidored_4_C"/>
</dbReference>
<keyword evidence="5" id="KW-0560">Oxidoreductase</keyword>
<feature type="domain" description="FAD-binding PCMH-type" evidence="8">
    <location>
        <begin position="186"/>
        <end position="363"/>
    </location>
</feature>
<dbReference type="PANTHER" id="PTHR11748:SF83">
    <property type="entry name" value="DEHYDROGENASE (CYTOCHROME), PUTATIVE (AFU_ORTHOLOGUE AFUA_1G17520)-RELATED"/>
    <property type="match status" value="1"/>
</dbReference>
<dbReference type="Gene3D" id="1.10.45.10">
    <property type="entry name" value="Vanillyl-alcohol Oxidase, Chain A, domain 4"/>
    <property type="match status" value="1"/>
</dbReference>
<dbReference type="InterPro" id="IPR016164">
    <property type="entry name" value="FAD-linked_Oxase-like_C"/>
</dbReference>
<organism evidence="9 10">
    <name type="scientific">Sclerotinia trifoliorum</name>
    <dbReference type="NCBI Taxonomy" id="28548"/>
    <lineage>
        <taxon>Eukaryota</taxon>
        <taxon>Fungi</taxon>
        <taxon>Dikarya</taxon>
        <taxon>Ascomycota</taxon>
        <taxon>Pezizomycotina</taxon>
        <taxon>Leotiomycetes</taxon>
        <taxon>Helotiales</taxon>
        <taxon>Sclerotiniaceae</taxon>
        <taxon>Sclerotinia</taxon>
    </lineage>
</organism>
<dbReference type="InterPro" id="IPR016166">
    <property type="entry name" value="FAD-bd_PCMH"/>
</dbReference>
<dbReference type="SUPFAM" id="SSF55103">
    <property type="entry name" value="FAD-linked oxidases, C-terminal domain"/>
    <property type="match status" value="1"/>
</dbReference>
<dbReference type="InterPro" id="IPR016171">
    <property type="entry name" value="Vanillyl_alc_oxidase_C-sub2"/>
</dbReference>
<dbReference type="InterPro" id="IPR036318">
    <property type="entry name" value="FAD-bd_PCMH-like_sf"/>
</dbReference>
<dbReference type="GO" id="GO:0071949">
    <property type="term" value="F:FAD binding"/>
    <property type="evidence" value="ECO:0007669"/>
    <property type="project" value="InterPro"/>
</dbReference>
<evidence type="ECO:0000256" key="4">
    <source>
        <dbReference type="ARBA" id="ARBA00022827"/>
    </source>
</evidence>
<dbReference type="OrthoDB" id="7786253at2759"/>
<dbReference type="FunFam" id="1.10.45.10:FF:000001">
    <property type="entry name" value="D-lactate dehydrogenase mitochondrial"/>
    <property type="match status" value="1"/>
</dbReference>
<dbReference type="GO" id="GO:1903457">
    <property type="term" value="P:lactate catabolic process"/>
    <property type="evidence" value="ECO:0007669"/>
    <property type="project" value="TreeGrafter"/>
</dbReference>
<evidence type="ECO:0000256" key="5">
    <source>
        <dbReference type="ARBA" id="ARBA00023002"/>
    </source>
</evidence>
<dbReference type="Proteomes" id="UP000624404">
    <property type="component" value="Unassembled WGS sequence"/>
</dbReference>
<evidence type="ECO:0000256" key="1">
    <source>
        <dbReference type="ARBA" id="ARBA00001974"/>
    </source>
</evidence>
<dbReference type="PANTHER" id="PTHR11748">
    <property type="entry name" value="D-LACTATE DEHYDROGENASE"/>
    <property type="match status" value="1"/>
</dbReference>
<evidence type="ECO:0000259" key="8">
    <source>
        <dbReference type="PROSITE" id="PS51387"/>
    </source>
</evidence>
<dbReference type="InterPro" id="IPR006094">
    <property type="entry name" value="Oxid_FAD_bind_N"/>
</dbReference>
<comment type="catalytic activity">
    <reaction evidence="7">
        <text>(R)-lactate + 2 Fe(III)-[cytochrome c] = 2 Fe(II)-[cytochrome c] + pyruvate + 2 H(+)</text>
        <dbReference type="Rhea" id="RHEA:13521"/>
        <dbReference type="Rhea" id="RHEA-COMP:10350"/>
        <dbReference type="Rhea" id="RHEA-COMP:14399"/>
        <dbReference type="ChEBI" id="CHEBI:15361"/>
        <dbReference type="ChEBI" id="CHEBI:15378"/>
        <dbReference type="ChEBI" id="CHEBI:16004"/>
        <dbReference type="ChEBI" id="CHEBI:29033"/>
        <dbReference type="ChEBI" id="CHEBI:29034"/>
        <dbReference type="EC" id="1.1.2.4"/>
    </reaction>
</comment>
<evidence type="ECO:0000313" key="9">
    <source>
        <dbReference type="EMBL" id="CAD6447589.1"/>
    </source>
</evidence>
<gene>
    <name evidence="9" type="ORF">SCLTRI_LOCUS7381</name>
</gene>
<keyword evidence="10" id="KW-1185">Reference proteome</keyword>
<dbReference type="InterPro" id="IPR016169">
    <property type="entry name" value="FAD-bd_PCMH_sub2"/>
</dbReference>